<comment type="caution">
    <text evidence="8">The sequence shown here is derived from an EMBL/GenBank/DDBJ whole genome shotgun (WGS) entry which is preliminary data.</text>
</comment>
<keyword evidence="5" id="KW-0804">Transcription</keyword>
<dbReference type="InterPro" id="IPR007627">
    <property type="entry name" value="RNA_pol_sigma70_r2"/>
</dbReference>
<comment type="similarity">
    <text evidence="1">Belongs to the sigma-70 factor family. ECF subfamily.</text>
</comment>
<proteinExistence type="inferred from homology"/>
<organism evidence="8 9">
    <name type="scientific">Deinococcus antarcticus</name>
    <dbReference type="NCBI Taxonomy" id="1298767"/>
    <lineage>
        <taxon>Bacteria</taxon>
        <taxon>Thermotogati</taxon>
        <taxon>Deinococcota</taxon>
        <taxon>Deinococci</taxon>
        <taxon>Deinococcales</taxon>
        <taxon>Deinococcaceae</taxon>
        <taxon>Deinococcus</taxon>
    </lineage>
</organism>
<dbReference type="Pfam" id="PF08281">
    <property type="entry name" value="Sigma70_r4_2"/>
    <property type="match status" value="1"/>
</dbReference>
<feature type="domain" description="RNA polymerase sigma-70 region 2" evidence="6">
    <location>
        <begin position="29"/>
        <end position="94"/>
    </location>
</feature>
<evidence type="ECO:0000259" key="6">
    <source>
        <dbReference type="Pfam" id="PF04542"/>
    </source>
</evidence>
<gene>
    <name evidence="8" type="ORF">ACFOPQ_14210</name>
</gene>
<name>A0ABV8A863_9DEIO</name>
<dbReference type="Pfam" id="PF04542">
    <property type="entry name" value="Sigma70_r2"/>
    <property type="match status" value="1"/>
</dbReference>
<keyword evidence="3" id="KW-0731">Sigma factor</keyword>
<reference evidence="9" key="1">
    <citation type="journal article" date="2019" name="Int. J. Syst. Evol. Microbiol.">
        <title>The Global Catalogue of Microorganisms (GCM) 10K type strain sequencing project: providing services to taxonomists for standard genome sequencing and annotation.</title>
        <authorList>
            <consortium name="The Broad Institute Genomics Platform"/>
            <consortium name="The Broad Institute Genome Sequencing Center for Infectious Disease"/>
            <person name="Wu L."/>
            <person name="Ma J."/>
        </authorList>
    </citation>
    <scope>NUCLEOTIDE SEQUENCE [LARGE SCALE GENOMIC DNA]</scope>
    <source>
        <strain evidence="9">CCTCC AB 2013263</strain>
    </source>
</reference>
<dbReference type="RefSeq" id="WP_380079286.1">
    <property type="nucleotide sequence ID" value="NZ_JBHRZF010000167.1"/>
</dbReference>
<dbReference type="NCBIfam" id="TIGR02937">
    <property type="entry name" value="sigma70-ECF"/>
    <property type="match status" value="1"/>
</dbReference>
<evidence type="ECO:0000256" key="1">
    <source>
        <dbReference type="ARBA" id="ARBA00010641"/>
    </source>
</evidence>
<evidence type="ECO:0000256" key="4">
    <source>
        <dbReference type="ARBA" id="ARBA00023125"/>
    </source>
</evidence>
<evidence type="ECO:0000256" key="5">
    <source>
        <dbReference type="ARBA" id="ARBA00023163"/>
    </source>
</evidence>
<evidence type="ECO:0000313" key="8">
    <source>
        <dbReference type="EMBL" id="MFC3861918.1"/>
    </source>
</evidence>
<dbReference type="SUPFAM" id="SSF88659">
    <property type="entry name" value="Sigma3 and sigma4 domains of RNA polymerase sigma factors"/>
    <property type="match status" value="1"/>
</dbReference>
<evidence type="ECO:0000256" key="2">
    <source>
        <dbReference type="ARBA" id="ARBA00023015"/>
    </source>
</evidence>
<dbReference type="InterPro" id="IPR039425">
    <property type="entry name" value="RNA_pol_sigma-70-like"/>
</dbReference>
<protein>
    <submittedName>
        <fullName evidence="8">RNA polymerase sigma factor</fullName>
    </submittedName>
</protein>
<sequence>MTLSDSFSQLDDAALVRLAVRDERAFEVLVNRHAAGVHRLAASTVGSGAADDVVQEVFIAVHRGLKGFRGDAQFGTWLHRITLNACYKALQARQNIPFEGAPEPCAPHNPVNSSEQADIRDRLAAALQTLPPEQREAVSLREISGLDYAEIAAVTGAELGTVKSRINRGRAALREWLTQAGLKP</sequence>
<dbReference type="Gene3D" id="1.10.1740.10">
    <property type="match status" value="1"/>
</dbReference>
<keyword evidence="9" id="KW-1185">Reference proteome</keyword>
<dbReference type="Gene3D" id="1.10.10.10">
    <property type="entry name" value="Winged helix-like DNA-binding domain superfamily/Winged helix DNA-binding domain"/>
    <property type="match status" value="1"/>
</dbReference>
<accession>A0ABV8A863</accession>
<keyword evidence="4" id="KW-0238">DNA-binding</keyword>
<dbReference type="PANTHER" id="PTHR43133:SF8">
    <property type="entry name" value="RNA POLYMERASE SIGMA FACTOR HI_1459-RELATED"/>
    <property type="match status" value="1"/>
</dbReference>
<dbReference type="InterPro" id="IPR013249">
    <property type="entry name" value="RNA_pol_sigma70_r4_t2"/>
</dbReference>
<dbReference type="EMBL" id="JBHRZF010000167">
    <property type="protein sequence ID" value="MFC3861918.1"/>
    <property type="molecule type" value="Genomic_DNA"/>
</dbReference>
<evidence type="ECO:0000259" key="7">
    <source>
        <dbReference type="Pfam" id="PF08281"/>
    </source>
</evidence>
<dbReference type="PANTHER" id="PTHR43133">
    <property type="entry name" value="RNA POLYMERASE ECF-TYPE SIGMA FACTO"/>
    <property type="match status" value="1"/>
</dbReference>
<keyword evidence="2" id="KW-0805">Transcription regulation</keyword>
<dbReference type="InterPro" id="IPR013325">
    <property type="entry name" value="RNA_pol_sigma_r2"/>
</dbReference>
<dbReference type="InterPro" id="IPR036388">
    <property type="entry name" value="WH-like_DNA-bd_sf"/>
</dbReference>
<dbReference type="CDD" id="cd06171">
    <property type="entry name" value="Sigma70_r4"/>
    <property type="match status" value="1"/>
</dbReference>
<dbReference type="SUPFAM" id="SSF88946">
    <property type="entry name" value="Sigma2 domain of RNA polymerase sigma factors"/>
    <property type="match status" value="1"/>
</dbReference>
<dbReference type="InterPro" id="IPR013324">
    <property type="entry name" value="RNA_pol_sigma_r3/r4-like"/>
</dbReference>
<feature type="domain" description="RNA polymerase sigma factor 70 region 4 type 2" evidence="7">
    <location>
        <begin position="121"/>
        <end position="173"/>
    </location>
</feature>
<evidence type="ECO:0000313" key="9">
    <source>
        <dbReference type="Proteomes" id="UP001595748"/>
    </source>
</evidence>
<dbReference type="InterPro" id="IPR014284">
    <property type="entry name" value="RNA_pol_sigma-70_dom"/>
</dbReference>
<evidence type="ECO:0000256" key="3">
    <source>
        <dbReference type="ARBA" id="ARBA00023082"/>
    </source>
</evidence>
<dbReference type="Proteomes" id="UP001595748">
    <property type="component" value="Unassembled WGS sequence"/>
</dbReference>